<evidence type="ECO:0000313" key="3">
    <source>
        <dbReference type="Proteomes" id="UP000242164"/>
    </source>
</evidence>
<dbReference type="PROSITE" id="PS51257">
    <property type="entry name" value="PROKAR_LIPOPROTEIN"/>
    <property type="match status" value="1"/>
</dbReference>
<proteinExistence type="predicted"/>
<dbReference type="RefSeq" id="WP_012093976.1">
    <property type="nucleotide sequence ID" value="NZ_CP024101.1"/>
</dbReference>
<accession>A0AAX2CFV1</accession>
<sequence>MAIKRVLSFLAVLLIGLTGCSMIEGGKNSVEYAQKTTDYINEVSQFANEAPELAKKAINDSASRKELENKLEEIQKDISSFNKLTPPDVAKEMHEQIVGYNETLSTWIDETMKKIEKGKVDLEQFKDSEFMQTVQQVQELKNKIQNIGE</sequence>
<dbReference type="InterPro" id="IPR045956">
    <property type="entry name" value="DUF6376"/>
</dbReference>
<evidence type="ECO:0008006" key="4">
    <source>
        <dbReference type="Google" id="ProtNLM"/>
    </source>
</evidence>
<name>A0AAX2CFV1_9BACI</name>
<dbReference type="Pfam" id="PF19903">
    <property type="entry name" value="DUF6376"/>
    <property type="match status" value="1"/>
</dbReference>
<feature type="coiled-coil region" evidence="1">
    <location>
        <begin position="57"/>
        <end position="84"/>
    </location>
</feature>
<dbReference type="AlphaFoldDB" id="A0AAX2CFV1"/>
<protein>
    <recommendedName>
        <fullName evidence="4">Lipoprotein</fullName>
    </recommendedName>
</protein>
<gene>
    <name evidence="2" type="ORF">BCB44BAC_01651</name>
</gene>
<comment type="caution">
    <text evidence="2">The sequence shown here is derived from an EMBL/GenBank/DDBJ whole genome shotgun (WGS) entry which is preliminary data.</text>
</comment>
<dbReference type="GeneID" id="33896822"/>
<evidence type="ECO:0000313" key="2">
    <source>
        <dbReference type="EMBL" id="SCL90035.1"/>
    </source>
</evidence>
<evidence type="ECO:0000256" key="1">
    <source>
        <dbReference type="SAM" id="Coils"/>
    </source>
</evidence>
<organism evidence="2 3">
    <name type="scientific">Bacillus cytotoxicus</name>
    <dbReference type="NCBI Taxonomy" id="580165"/>
    <lineage>
        <taxon>Bacteria</taxon>
        <taxon>Bacillati</taxon>
        <taxon>Bacillota</taxon>
        <taxon>Bacilli</taxon>
        <taxon>Bacillales</taxon>
        <taxon>Bacillaceae</taxon>
        <taxon>Bacillus</taxon>
        <taxon>Bacillus cereus group</taxon>
    </lineage>
</organism>
<dbReference type="Proteomes" id="UP000242164">
    <property type="component" value="Unassembled WGS sequence"/>
</dbReference>
<dbReference type="EMBL" id="FMIK01000022">
    <property type="protein sequence ID" value="SCL90035.1"/>
    <property type="molecule type" value="Genomic_DNA"/>
</dbReference>
<keyword evidence="1" id="KW-0175">Coiled coil</keyword>
<reference evidence="2 3" key="1">
    <citation type="submission" date="2016-08" db="EMBL/GenBank/DDBJ databases">
        <authorList>
            <person name="Loux V."/>
            <person name="Rue O."/>
        </authorList>
    </citation>
    <scope>NUCLEOTIDE SEQUENCE [LARGE SCALE GENOMIC DNA]</scope>
    <source>
        <strain evidence="2 3">AFSSA_08CEB44bac</strain>
    </source>
</reference>